<organism evidence="2 3">
    <name type="scientific">Cercophora scortea</name>
    <dbReference type="NCBI Taxonomy" id="314031"/>
    <lineage>
        <taxon>Eukaryota</taxon>
        <taxon>Fungi</taxon>
        <taxon>Dikarya</taxon>
        <taxon>Ascomycota</taxon>
        <taxon>Pezizomycotina</taxon>
        <taxon>Sordariomycetes</taxon>
        <taxon>Sordariomycetidae</taxon>
        <taxon>Sordariales</taxon>
        <taxon>Lasiosphaeriaceae</taxon>
        <taxon>Cercophora</taxon>
    </lineage>
</organism>
<gene>
    <name evidence="2" type="ORF">B0T19DRAFT_478708</name>
</gene>
<feature type="region of interest" description="Disordered" evidence="1">
    <location>
        <begin position="289"/>
        <end position="335"/>
    </location>
</feature>
<comment type="caution">
    <text evidence="2">The sequence shown here is derived from an EMBL/GenBank/DDBJ whole genome shotgun (WGS) entry which is preliminary data.</text>
</comment>
<feature type="compositionally biased region" description="Acidic residues" evidence="1">
    <location>
        <begin position="310"/>
        <end position="322"/>
    </location>
</feature>
<evidence type="ECO:0000313" key="3">
    <source>
        <dbReference type="Proteomes" id="UP001286456"/>
    </source>
</evidence>
<evidence type="ECO:0000313" key="2">
    <source>
        <dbReference type="EMBL" id="KAK3319602.1"/>
    </source>
</evidence>
<evidence type="ECO:0000256" key="1">
    <source>
        <dbReference type="SAM" id="MobiDB-lite"/>
    </source>
</evidence>
<name>A0AAE0I7I3_9PEZI</name>
<feature type="compositionally biased region" description="Basic and acidic residues" evidence="1">
    <location>
        <begin position="323"/>
        <end position="335"/>
    </location>
</feature>
<sequence>MDNLTPEILSLILAQVYADTPLVPRFASNGIPRTTLATVSHKWQALVEPRAFSRIKLWLTDAELSTFTNVFRSPRRRNLLRRLSLRSLELSFSCYQRRKTPSRRYLTLTNLEPGPDLPSVPCITALNIRTGKSRALHPSSICKLASHLPNLQTLTLHIKTPAPSRPALRKSLRKALAEGLESLTLPSLRRLELIQSPALEIYAHSFPCSDLCNPDGTDPLNTAIRHFAQRTPLTTLILTDIMISPDLFTSSNDPTPCMWPTLHVFAIEATALAPSGEWYWTSDPSATRAWTPPEFQDDGYPDIPRPADDSNSESESDFDADADAERNGYEPKYEWRDTPDDAMLTPLLVAMADAVGRMPNLRSGSLYLEHGMEFRGGCTEIAISCAEVGERFVRSWDEDGEEDGRG</sequence>
<keyword evidence="3" id="KW-1185">Reference proteome</keyword>
<reference evidence="2" key="2">
    <citation type="submission" date="2023-06" db="EMBL/GenBank/DDBJ databases">
        <authorList>
            <consortium name="Lawrence Berkeley National Laboratory"/>
            <person name="Haridas S."/>
            <person name="Hensen N."/>
            <person name="Bonometti L."/>
            <person name="Westerberg I."/>
            <person name="Brannstrom I.O."/>
            <person name="Guillou S."/>
            <person name="Cros-Aarteil S."/>
            <person name="Calhoun S."/>
            <person name="Kuo A."/>
            <person name="Mondo S."/>
            <person name="Pangilinan J."/>
            <person name="Riley R."/>
            <person name="Labutti K."/>
            <person name="Andreopoulos B."/>
            <person name="Lipzen A."/>
            <person name="Chen C."/>
            <person name="Yanf M."/>
            <person name="Daum C."/>
            <person name="Ng V."/>
            <person name="Clum A."/>
            <person name="Steindorff A."/>
            <person name="Ohm R."/>
            <person name="Martin F."/>
            <person name="Silar P."/>
            <person name="Natvig D."/>
            <person name="Lalanne C."/>
            <person name="Gautier V."/>
            <person name="Ament-Velasquez S.L."/>
            <person name="Kruys A."/>
            <person name="Hutchinson M.I."/>
            <person name="Powell A.J."/>
            <person name="Barry K."/>
            <person name="Miller A.N."/>
            <person name="Grigoriev I.V."/>
            <person name="Debuchy R."/>
            <person name="Gladieux P."/>
            <person name="Thoren M.H."/>
            <person name="Johannesson H."/>
        </authorList>
    </citation>
    <scope>NUCLEOTIDE SEQUENCE</scope>
    <source>
        <strain evidence="2">SMH4131-1</strain>
    </source>
</reference>
<protein>
    <recommendedName>
        <fullName evidence="4">F-box domain-containing protein</fullName>
    </recommendedName>
</protein>
<proteinExistence type="predicted"/>
<dbReference type="AlphaFoldDB" id="A0AAE0I7I3"/>
<reference evidence="2" key="1">
    <citation type="journal article" date="2023" name="Mol. Phylogenet. Evol.">
        <title>Genome-scale phylogeny and comparative genomics of the fungal order Sordariales.</title>
        <authorList>
            <person name="Hensen N."/>
            <person name="Bonometti L."/>
            <person name="Westerberg I."/>
            <person name="Brannstrom I.O."/>
            <person name="Guillou S."/>
            <person name="Cros-Aarteil S."/>
            <person name="Calhoun S."/>
            <person name="Haridas S."/>
            <person name="Kuo A."/>
            <person name="Mondo S."/>
            <person name="Pangilinan J."/>
            <person name="Riley R."/>
            <person name="LaButti K."/>
            <person name="Andreopoulos B."/>
            <person name="Lipzen A."/>
            <person name="Chen C."/>
            <person name="Yan M."/>
            <person name="Daum C."/>
            <person name="Ng V."/>
            <person name="Clum A."/>
            <person name="Steindorff A."/>
            <person name="Ohm R.A."/>
            <person name="Martin F."/>
            <person name="Silar P."/>
            <person name="Natvig D.O."/>
            <person name="Lalanne C."/>
            <person name="Gautier V."/>
            <person name="Ament-Velasquez S.L."/>
            <person name="Kruys A."/>
            <person name="Hutchinson M.I."/>
            <person name="Powell A.J."/>
            <person name="Barry K."/>
            <person name="Miller A.N."/>
            <person name="Grigoriev I.V."/>
            <person name="Debuchy R."/>
            <person name="Gladieux P."/>
            <person name="Hiltunen Thoren M."/>
            <person name="Johannesson H."/>
        </authorList>
    </citation>
    <scope>NUCLEOTIDE SEQUENCE</scope>
    <source>
        <strain evidence="2">SMH4131-1</strain>
    </source>
</reference>
<accession>A0AAE0I7I3</accession>
<dbReference type="EMBL" id="JAUEPO010000006">
    <property type="protein sequence ID" value="KAK3319602.1"/>
    <property type="molecule type" value="Genomic_DNA"/>
</dbReference>
<dbReference type="Proteomes" id="UP001286456">
    <property type="component" value="Unassembled WGS sequence"/>
</dbReference>
<evidence type="ECO:0008006" key="4">
    <source>
        <dbReference type="Google" id="ProtNLM"/>
    </source>
</evidence>